<evidence type="ECO:0000259" key="3">
    <source>
        <dbReference type="PROSITE" id="PS50937"/>
    </source>
</evidence>
<dbReference type="GO" id="GO:0003700">
    <property type="term" value="F:DNA-binding transcription factor activity"/>
    <property type="evidence" value="ECO:0007669"/>
    <property type="project" value="InterPro"/>
</dbReference>
<proteinExistence type="predicted"/>
<dbReference type="Pfam" id="PF13411">
    <property type="entry name" value="MerR_1"/>
    <property type="match status" value="1"/>
</dbReference>
<dbReference type="RefSeq" id="WP_165613700.1">
    <property type="nucleotide sequence ID" value="NZ_FOOX01000028.1"/>
</dbReference>
<dbReference type="InterPro" id="IPR047057">
    <property type="entry name" value="MerR_fam"/>
</dbReference>
<dbReference type="Proteomes" id="UP000199337">
    <property type="component" value="Unassembled WGS sequence"/>
</dbReference>
<evidence type="ECO:0000256" key="2">
    <source>
        <dbReference type="SAM" id="Coils"/>
    </source>
</evidence>
<sequence>MLTIGEFSRISRVSTKTLRYYDQIGLLKPGFVSKNSGYRYYEVSQLRDMLLISRLKRYRFSLPEISAVLATRDNGRLAELLQAKKEEFLRQIEDQQHLLLQMEQDIEKIERCENIMQANYLVKTVEIQPKTIYSLRREMSVRDFAEAFGALCAGLEKNRLKPAGPFLSVYHDEEFNHDCTDIEVGVEVAVGSGEQVRTLAPGLCCFATHIGPYDDFTPCYTALMEWIEREGYTVAGPPFELYIKGCDDNVPPSEYVTEIYFPIKK</sequence>
<dbReference type="InterPro" id="IPR009061">
    <property type="entry name" value="DNA-bd_dom_put_sf"/>
</dbReference>
<dbReference type="InterPro" id="IPR000551">
    <property type="entry name" value="MerR-type_HTH_dom"/>
</dbReference>
<dbReference type="SUPFAM" id="SSF46955">
    <property type="entry name" value="Putative DNA-binding domain"/>
    <property type="match status" value="1"/>
</dbReference>
<dbReference type="STRING" id="341036.SAMN05660649_04936"/>
<dbReference type="AlphaFoldDB" id="A0A1I2ZHQ1"/>
<feature type="domain" description="HTH merR-type" evidence="3">
    <location>
        <begin position="1"/>
        <end position="71"/>
    </location>
</feature>
<organism evidence="4 5">
    <name type="scientific">Desulfotruncus arcticus DSM 17038</name>
    <dbReference type="NCBI Taxonomy" id="1121424"/>
    <lineage>
        <taxon>Bacteria</taxon>
        <taxon>Bacillati</taxon>
        <taxon>Bacillota</taxon>
        <taxon>Clostridia</taxon>
        <taxon>Eubacteriales</taxon>
        <taxon>Desulfallaceae</taxon>
        <taxon>Desulfotruncus</taxon>
    </lineage>
</organism>
<evidence type="ECO:0000256" key="1">
    <source>
        <dbReference type="ARBA" id="ARBA00023125"/>
    </source>
</evidence>
<dbReference type="PANTHER" id="PTHR30204">
    <property type="entry name" value="REDOX-CYCLING DRUG-SENSING TRANSCRIPTIONAL ACTIVATOR SOXR"/>
    <property type="match status" value="1"/>
</dbReference>
<protein>
    <submittedName>
        <fullName evidence="4">DNA-binding transcriptional regulator, MerR family</fullName>
    </submittedName>
</protein>
<dbReference type="InterPro" id="IPR029442">
    <property type="entry name" value="GyrI-like"/>
</dbReference>
<dbReference type="CDD" id="cd01107">
    <property type="entry name" value="HTH_BmrR"/>
    <property type="match status" value="1"/>
</dbReference>
<keyword evidence="1 4" id="KW-0238">DNA-binding</keyword>
<gene>
    <name evidence="4" type="ORF">SAMN05660649_04936</name>
</gene>
<dbReference type="PROSITE" id="PS50937">
    <property type="entry name" value="HTH_MERR_2"/>
    <property type="match status" value="1"/>
</dbReference>
<dbReference type="InterPro" id="IPR011256">
    <property type="entry name" value="Reg_factor_effector_dom_sf"/>
</dbReference>
<name>A0A1I2ZHQ1_9FIRM</name>
<dbReference type="EMBL" id="FOOX01000028">
    <property type="protein sequence ID" value="SFH37019.1"/>
    <property type="molecule type" value="Genomic_DNA"/>
</dbReference>
<feature type="coiled-coil region" evidence="2">
    <location>
        <begin position="78"/>
        <end position="112"/>
    </location>
</feature>
<accession>A0A1I2ZHQ1</accession>
<dbReference type="InterPro" id="IPR010499">
    <property type="entry name" value="AraC_E-bd"/>
</dbReference>
<dbReference type="PROSITE" id="PS00552">
    <property type="entry name" value="HTH_MERR_1"/>
    <property type="match status" value="1"/>
</dbReference>
<dbReference type="Pfam" id="PF06445">
    <property type="entry name" value="GyrI-like"/>
    <property type="match status" value="1"/>
</dbReference>
<dbReference type="PANTHER" id="PTHR30204:SF97">
    <property type="entry name" value="MERR FAMILY REGULATORY PROTEIN"/>
    <property type="match status" value="1"/>
</dbReference>
<keyword evidence="5" id="KW-1185">Reference proteome</keyword>
<dbReference type="Gene3D" id="3.20.80.10">
    <property type="entry name" value="Regulatory factor, effector binding domain"/>
    <property type="match status" value="1"/>
</dbReference>
<evidence type="ECO:0000313" key="5">
    <source>
        <dbReference type="Proteomes" id="UP000199337"/>
    </source>
</evidence>
<reference evidence="5" key="1">
    <citation type="submission" date="2016-10" db="EMBL/GenBank/DDBJ databases">
        <authorList>
            <person name="Varghese N."/>
            <person name="Submissions S."/>
        </authorList>
    </citation>
    <scope>NUCLEOTIDE SEQUENCE [LARGE SCALE GENOMIC DNA]</scope>
    <source>
        <strain evidence="5">DSM 17038</strain>
    </source>
</reference>
<keyword evidence="2" id="KW-0175">Coiled coil</keyword>
<dbReference type="SMART" id="SM00871">
    <property type="entry name" value="AraC_E_bind"/>
    <property type="match status" value="1"/>
</dbReference>
<evidence type="ECO:0000313" key="4">
    <source>
        <dbReference type="EMBL" id="SFH37019.1"/>
    </source>
</evidence>
<dbReference type="GO" id="GO:0003677">
    <property type="term" value="F:DNA binding"/>
    <property type="evidence" value="ECO:0007669"/>
    <property type="project" value="UniProtKB-KW"/>
</dbReference>
<dbReference type="Gene3D" id="1.10.1660.10">
    <property type="match status" value="1"/>
</dbReference>
<dbReference type="SMART" id="SM00422">
    <property type="entry name" value="HTH_MERR"/>
    <property type="match status" value="1"/>
</dbReference>
<dbReference type="SUPFAM" id="SSF55136">
    <property type="entry name" value="Probable bacterial effector-binding domain"/>
    <property type="match status" value="1"/>
</dbReference>